<reference evidence="3 4" key="1">
    <citation type="submission" date="2016-05" db="EMBL/GenBank/DDBJ databases">
        <authorList>
            <person name="Lavstsen T."/>
            <person name="Jespersen J.S."/>
        </authorList>
    </citation>
    <scope>NUCLEOTIDE SEQUENCE [LARGE SCALE GENOMIC DNA]</scope>
    <source>
        <strain evidence="3 4">SM-5815</strain>
    </source>
</reference>
<sequence length="116" mass="12352">MNADVYAVTDTGYRSISEGMELQSGETAMASIPASLLLRIKADQVRLARSQQLRATDWTQAPDSPLGPEAKLAWASYRQALRDLPEKAGFPNCPWPSPPAGLDGAASVTLPAADPN</sequence>
<evidence type="ECO:0000313" key="3">
    <source>
        <dbReference type="EMBL" id="PZS94347.1"/>
    </source>
</evidence>
<evidence type="ECO:0000259" key="2">
    <source>
        <dbReference type="Pfam" id="PF16778"/>
    </source>
</evidence>
<dbReference type="Gene3D" id="6.10.140.1310">
    <property type="match status" value="1"/>
</dbReference>
<accession>A0A2W6IFM0</accession>
<protein>
    <recommendedName>
        <fullName evidence="2">Phage tail assembly chaperone-like domain-containing protein</fullName>
    </recommendedName>
</protein>
<name>A0A2W6IFM0_STEMA</name>
<dbReference type="RefSeq" id="WP_204373368.1">
    <property type="nucleotide sequence ID" value="NZ_JVTA01000346.1"/>
</dbReference>
<dbReference type="Proteomes" id="UP000249614">
    <property type="component" value="Unassembled WGS sequence"/>
</dbReference>
<dbReference type="InterPro" id="IPR031893">
    <property type="entry name" value="Phage_tail_APC"/>
</dbReference>
<evidence type="ECO:0000313" key="4">
    <source>
        <dbReference type="Proteomes" id="UP000249614"/>
    </source>
</evidence>
<dbReference type="EMBL" id="LXXM01000101">
    <property type="protein sequence ID" value="PZS94347.1"/>
    <property type="molecule type" value="Genomic_DNA"/>
</dbReference>
<feature type="region of interest" description="Disordered" evidence="1">
    <location>
        <begin position="87"/>
        <end position="116"/>
    </location>
</feature>
<organism evidence="3 4">
    <name type="scientific">Stenotrophomonas maltophilia</name>
    <name type="common">Pseudomonas maltophilia</name>
    <name type="synonym">Xanthomonas maltophilia</name>
    <dbReference type="NCBI Taxonomy" id="40324"/>
    <lineage>
        <taxon>Bacteria</taxon>
        <taxon>Pseudomonadati</taxon>
        <taxon>Pseudomonadota</taxon>
        <taxon>Gammaproteobacteria</taxon>
        <taxon>Lysobacterales</taxon>
        <taxon>Lysobacteraceae</taxon>
        <taxon>Stenotrophomonas</taxon>
        <taxon>Stenotrophomonas maltophilia group</taxon>
    </lineage>
</organism>
<comment type="caution">
    <text evidence="3">The sequence shown here is derived from an EMBL/GenBank/DDBJ whole genome shotgun (WGS) entry which is preliminary data.</text>
</comment>
<feature type="domain" description="Phage tail assembly chaperone-like" evidence="2">
    <location>
        <begin position="43"/>
        <end position="100"/>
    </location>
</feature>
<dbReference type="Pfam" id="PF16778">
    <property type="entry name" value="Phage_tail_APC"/>
    <property type="match status" value="1"/>
</dbReference>
<gene>
    <name evidence="3" type="ORF">A7X83_05050</name>
</gene>
<dbReference type="AlphaFoldDB" id="A0A2W6IFM0"/>
<proteinExistence type="predicted"/>
<evidence type="ECO:0000256" key="1">
    <source>
        <dbReference type="SAM" id="MobiDB-lite"/>
    </source>
</evidence>